<dbReference type="AlphaFoldDB" id="A0A6A5RJC6"/>
<evidence type="ECO:0000313" key="2">
    <source>
        <dbReference type="Proteomes" id="UP000800082"/>
    </source>
</evidence>
<protein>
    <submittedName>
        <fullName evidence="1">Uncharacterized protein</fullName>
    </submittedName>
</protein>
<sequence>MSAVWLVRAADRAARGSGARFRIETFTANGYATATPQANKTQLSGCRQPNSPGSCSSTVFLKLKSQEIMTGPASPPASSLGLFRSDLERRARLWHAILTIRSPRQTDASAMRLNPS</sequence>
<keyword evidence="2" id="KW-1185">Reference proteome</keyword>
<reference evidence="1" key="1">
    <citation type="journal article" date="2020" name="Stud. Mycol.">
        <title>101 Dothideomycetes genomes: a test case for predicting lifestyles and emergence of pathogens.</title>
        <authorList>
            <person name="Haridas S."/>
            <person name="Albert R."/>
            <person name="Binder M."/>
            <person name="Bloem J."/>
            <person name="Labutti K."/>
            <person name="Salamov A."/>
            <person name="Andreopoulos B."/>
            <person name="Baker S."/>
            <person name="Barry K."/>
            <person name="Bills G."/>
            <person name="Bluhm B."/>
            <person name="Cannon C."/>
            <person name="Castanera R."/>
            <person name="Culley D."/>
            <person name="Daum C."/>
            <person name="Ezra D."/>
            <person name="Gonzalez J."/>
            <person name="Henrissat B."/>
            <person name="Kuo A."/>
            <person name="Liang C."/>
            <person name="Lipzen A."/>
            <person name="Lutzoni F."/>
            <person name="Magnuson J."/>
            <person name="Mondo S."/>
            <person name="Nolan M."/>
            <person name="Ohm R."/>
            <person name="Pangilinan J."/>
            <person name="Park H.-J."/>
            <person name="Ramirez L."/>
            <person name="Alfaro M."/>
            <person name="Sun H."/>
            <person name="Tritt A."/>
            <person name="Yoshinaga Y."/>
            <person name="Zwiers L.-H."/>
            <person name="Turgeon B."/>
            <person name="Goodwin S."/>
            <person name="Spatafora J."/>
            <person name="Crous P."/>
            <person name="Grigoriev I."/>
        </authorList>
    </citation>
    <scope>NUCLEOTIDE SEQUENCE</scope>
    <source>
        <strain evidence="1">CBS 183.55</strain>
    </source>
</reference>
<dbReference type="EMBL" id="ML978968">
    <property type="protein sequence ID" value="KAF1928485.1"/>
    <property type="molecule type" value="Genomic_DNA"/>
</dbReference>
<dbReference type="GeneID" id="54345192"/>
<gene>
    <name evidence="1" type="ORF">M421DRAFT_147686</name>
</gene>
<proteinExistence type="predicted"/>
<evidence type="ECO:0000313" key="1">
    <source>
        <dbReference type="EMBL" id="KAF1928485.1"/>
    </source>
</evidence>
<dbReference type="Proteomes" id="UP000800082">
    <property type="component" value="Unassembled WGS sequence"/>
</dbReference>
<name>A0A6A5RJC6_9PLEO</name>
<accession>A0A6A5RJC6</accession>
<dbReference type="RefSeq" id="XP_033448733.1">
    <property type="nucleotide sequence ID" value="XM_033587546.1"/>
</dbReference>
<organism evidence="1 2">
    <name type="scientific">Didymella exigua CBS 183.55</name>
    <dbReference type="NCBI Taxonomy" id="1150837"/>
    <lineage>
        <taxon>Eukaryota</taxon>
        <taxon>Fungi</taxon>
        <taxon>Dikarya</taxon>
        <taxon>Ascomycota</taxon>
        <taxon>Pezizomycotina</taxon>
        <taxon>Dothideomycetes</taxon>
        <taxon>Pleosporomycetidae</taxon>
        <taxon>Pleosporales</taxon>
        <taxon>Pleosporineae</taxon>
        <taxon>Didymellaceae</taxon>
        <taxon>Didymella</taxon>
    </lineage>
</organism>